<evidence type="ECO:0000313" key="2">
    <source>
        <dbReference type="EMBL" id="QKZ24568.1"/>
    </source>
</evidence>
<organism evidence="2 3">
    <name type="scientific">Streptomyces chartreusis</name>
    <dbReference type="NCBI Taxonomy" id="1969"/>
    <lineage>
        <taxon>Bacteria</taxon>
        <taxon>Bacillati</taxon>
        <taxon>Actinomycetota</taxon>
        <taxon>Actinomycetes</taxon>
        <taxon>Kitasatosporales</taxon>
        <taxon>Streptomycetaceae</taxon>
        <taxon>Streptomyces</taxon>
    </lineage>
</organism>
<feature type="domain" description="Pvc16 N-terminal" evidence="1">
    <location>
        <begin position="9"/>
        <end position="184"/>
    </location>
</feature>
<name>A0A7H8TNF0_STRCX</name>
<evidence type="ECO:0000313" key="3">
    <source>
        <dbReference type="Proteomes" id="UP000509418"/>
    </source>
</evidence>
<dbReference type="Pfam" id="PF14065">
    <property type="entry name" value="Pvc16_N"/>
    <property type="match status" value="1"/>
</dbReference>
<sequence length="197" mass="20859">MGGTDVVGDVSELLVRVLTEAVKDPDSAPVVELVDLVAGQSGGGQVGLQLFLYEVTEDPSARNRGPRQTLVEDPVTGAVHQETRRADMALLLRYLLIPVGGGPAAQQHVLGRAMRALYDDAILRAAGMSFQAGESLKLRLAPLTLDERAKVWWAISQPYRLSLNYEVRVVNLASRDMSAGAPVSEAAVGLGAAGAES</sequence>
<evidence type="ECO:0000259" key="1">
    <source>
        <dbReference type="Pfam" id="PF14065"/>
    </source>
</evidence>
<accession>A0A7H8TNF0</accession>
<gene>
    <name evidence="2" type="ORF">HUT05_01655</name>
</gene>
<dbReference type="Proteomes" id="UP000509418">
    <property type="component" value="Chromosome"/>
</dbReference>
<keyword evidence="3" id="KW-1185">Reference proteome</keyword>
<dbReference type="EMBL" id="CP056041">
    <property type="protein sequence ID" value="QKZ24568.1"/>
    <property type="molecule type" value="Genomic_DNA"/>
</dbReference>
<dbReference type="InterPro" id="IPR025351">
    <property type="entry name" value="Pvc16_N"/>
</dbReference>
<dbReference type="AlphaFoldDB" id="A0A7H8TNF0"/>
<reference evidence="2 3" key="1">
    <citation type="submission" date="2020-06" db="EMBL/GenBank/DDBJ databases">
        <title>Genome mining for natural products.</title>
        <authorList>
            <person name="Zhang B."/>
            <person name="Shi J."/>
            <person name="Ge H."/>
        </authorList>
    </citation>
    <scope>NUCLEOTIDE SEQUENCE [LARGE SCALE GENOMIC DNA]</scope>
    <source>
        <strain evidence="2 3">NA02069</strain>
    </source>
</reference>
<proteinExistence type="predicted"/>
<protein>
    <submittedName>
        <fullName evidence="2">DUF4255 domain-containing protein</fullName>
    </submittedName>
</protein>